<evidence type="ECO:0000313" key="3">
    <source>
        <dbReference type="Proteomes" id="UP001141950"/>
    </source>
</evidence>
<dbReference type="RefSeq" id="WP_257450085.1">
    <property type="nucleotide sequence ID" value="NZ_JANIPJ010000018.1"/>
</dbReference>
<gene>
    <name evidence="2" type="ORF">NQZ67_21880</name>
</gene>
<accession>A0A9X2MVC5</accession>
<evidence type="ECO:0000313" key="2">
    <source>
        <dbReference type="EMBL" id="MCR2806536.1"/>
    </source>
</evidence>
<dbReference type="EMBL" id="JANIPJ010000018">
    <property type="protein sequence ID" value="MCR2806536.1"/>
    <property type="molecule type" value="Genomic_DNA"/>
</dbReference>
<keyword evidence="3" id="KW-1185">Reference proteome</keyword>
<protein>
    <submittedName>
        <fullName evidence="2">Uncharacterized protein</fullName>
    </submittedName>
</protein>
<organism evidence="2 3">
    <name type="scientific">Paenibacillus soyae</name>
    <dbReference type="NCBI Taxonomy" id="2969249"/>
    <lineage>
        <taxon>Bacteria</taxon>
        <taxon>Bacillati</taxon>
        <taxon>Bacillota</taxon>
        <taxon>Bacilli</taxon>
        <taxon>Bacillales</taxon>
        <taxon>Paenibacillaceae</taxon>
        <taxon>Paenibacillus</taxon>
    </lineage>
</organism>
<dbReference type="AlphaFoldDB" id="A0A9X2MVC5"/>
<name>A0A9X2MVC5_9BACL</name>
<keyword evidence="1" id="KW-0732">Signal</keyword>
<dbReference type="Proteomes" id="UP001141950">
    <property type="component" value="Unassembled WGS sequence"/>
</dbReference>
<reference evidence="2" key="1">
    <citation type="submission" date="2022-08" db="EMBL/GenBank/DDBJ databases">
        <title>The genomic sequence of strain Paenibacillus sp. SCIV0701.</title>
        <authorList>
            <person name="Zhao H."/>
        </authorList>
    </citation>
    <scope>NUCLEOTIDE SEQUENCE</scope>
    <source>
        <strain evidence="2">SCIV0701</strain>
    </source>
</reference>
<sequence length="159" mass="17039">MAKIQHFSKVSLNVLLAVVLLMVPQLAAAAGEQTAAKTAPPPLEMKPMASYTGYTYLKSSSINVQSNANQSITILATTDAHAAVQEVGVTIQLQEWTGSSWINLVPIANNVEYGADYASGTLTRSSKAGYYYRAKVTHYAKQGTTTESVVEYSASFLAK</sequence>
<feature type="chain" id="PRO_5040744621" evidence="1">
    <location>
        <begin position="30"/>
        <end position="159"/>
    </location>
</feature>
<comment type="caution">
    <text evidence="2">The sequence shown here is derived from an EMBL/GenBank/DDBJ whole genome shotgun (WGS) entry which is preliminary data.</text>
</comment>
<evidence type="ECO:0000256" key="1">
    <source>
        <dbReference type="SAM" id="SignalP"/>
    </source>
</evidence>
<feature type="signal peptide" evidence="1">
    <location>
        <begin position="1"/>
        <end position="29"/>
    </location>
</feature>
<proteinExistence type="predicted"/>